<sequence>MSYDPDNPMASSVHVLFLVAAVGPPPPKFVAATLKRCQTYKRMHLLQMHTDRKNHNKPESVGRYNSHCPQPTGAGHCHGQWSPPLNPVFAQALEQGMQDLPRGISKPEAMARGRAALDAWNNTRGVLTDDDEDQEAPPLKRARVSKPKAHVVPVDELEVDEPPRASAGKPKGKGKGKAAAAENRDADELPEYDRYSALVFDIPQLPTRLINIIVFNKADSKPKTSKALLRLVGRFELSYFRIADEMRIKEPAPNNIAYERYCIFTRQWEAENLEPINMIGRGQYMLYRAGCVLEDSCPGIAELKAKVQESADSEIIDDGDQSDNTEDDYIIVSSGSDSDSVIVVSDDDAEEPIISSQPTSVPSSQSTSSSANRVGLKRKREFVQGSSKVPFKSEYLESETKWLEEQ</sequence>
<feature type="region of interest" description="Disordered" evidence="1">
    <location>
        <begin position="344"/>
        <end position="379"/>
    </location>
</feature>
<dbReference type="Proteomes" id="UP001218188">
    <property type="component" value="Unassembled WGS sequence"/>
</dbReference>
<organism evidence="2 3">
    <name type="scientific">Mycena alexandri</name>
    <dbReference type="NCBI Taxonomy" id="1745969"/>
    <lineage>
        <taxon>Eukaryota</taxon>
        <taxon>Fungi</taxon>
        <taxon>Dikarya</taxon>
        <taxon>Basidiomycota</taxon>
        <taxon>Agaricomycotina</taxon>
        <taxon>Agaricomycetes</taxon>
        <taxon>Agaricomycetidae</taxon>
        <taxon>Agaricales</taxon>
        <taxon>Marasmiineae</taxon>
        <taxon>Mycenaceae</taxon>
        <taxon>Mycena</taxon>
    </lineage>
</organism>
<feature type="compositionally biased region" description="Low complexity" evidence="1">
    <location>
        <begin position="355"/>
        <end position="370"/>
    </location>
</feature>
<dbReference type="EMBL" id="JARJCM010000097">
    <property type="protein sequence ID" value="KAJ7029838.1"/>
    <property type="molecule type" value="Genomic_DNA"/>
</dbReference>
<keyword evidence="3" id="KW-1185">Reference proteome</keyword>
<proteinExistence type="predicted"/>
<protein>
    <submittedName>
        <fullName evidence="2">Uncharacterized protein</fullName>
    </submittedName>
</protein>
<dbReference type="AlphaFoldDB" id="A0AAD6SNV7"/>
<gene>
    <name evidence="2" type="ORF">C8F04DRAFT_1264563</name>
</gene>
<name>A0AAD6SNV7_9AGAR</name>
<comment type="caution">
    <text evidence="2">The sequence shown here is derived from an EMBL/GenBank/DDBJ whole genome shotgun (WGS) entry which is preliminary data.</text>
</comment>
<reference evidence="2" key="1">
    <citation type="submission" date="2023-03" db="EMBL/GenBank/DDBJ databases">
        <title>Massive genome expansion in bonnet fungi (Mycena s.s.) driven by repeated elements and novel gene families across ecological guilds.</title>
        <authorList>
            <consortium name="Lawrence Berkeley National Laboratory"/>
            <person name="Harder C.B."/>
            <person name="Miyauchi S."/>
            <person name="Viragh M."/>
            <person name="Kuo A."/>
            <person name="Thoen E."/>
            <person name="Andreopoulos B."/>
            <person name="Lu D."/>
            <person name="Skrede I."/>
            <person name="Drula E."/>
            <person name="Henrissat B."/>
            <person name="Morin E."/>
            <person name="Kohler A."/>
            <person name="Barry K."/>
            <person name="LaButti K."/>
            <person name="Morin E."/>
            <person name="Salamov A."/>
            <person name="Lipzen A."/>
            <person name="Mereny Z."/>
            <person name="Hegedus B."/>
            <person name="Baldrian P."/>
            <person name="Stursova M."/>
            <person name="Weitz H."/>
            <person name="Taylor A."/>
            <person name="Grigoriev I.V."/>
            <person name="Nagy L.G."/>
            <person name="Martin F."/>
            <person name="Kauserud H."/>
        </authorList>
    </citation>
    <scope>NUCLEOTIDE SEQUENCE</scope>
    <source>
        <strain evidence="2">CBHHK200</strain>
    </source>
</reference>
<feature type="compositionally biased region" description="Basic residues" evidence="1">
    <location>
        <begin position="140"/>
        <end position="149"/>
    </location>
</feature>
<evidence type="ECO:0000256" key="1">
    <source>
        <dbReference type="SAM" id="MobiDB-lite"/>
    </source>
</evidence>
<accession>A0AAD6SNV7</accession>
<evidence type="ECO:0000313" key="3">
    <source>
        <dbReference type="Proteomes" id="UP001218188"/>
    </source>
</evidence>
<feature type="region of interest" description="Disordered" evidence="1">
    <location>
        <begin position="126"/>
        <end position="185"/>
    </location>
</feature>
<feature type="region of interest" description="Disordered" evidence="1">
    <location>
        <begin position="53"/>
        <end position="80"/>
    </location>
</feature>
<evidence type="ECO:0000313" key="2">
    <source>
        <dbReference type="EMBL" id="KAJ7029838.1"/>
    </source>
</evidence>